<keyword evidence="3" id="KW-1185">Reference proteome</keyword>
<reference evidence="3" key="1">
    <citation type="submission" date="2016-10" db="EMBL/GenBank/DDBJ databases">
        <authorList>
            <person name="Varghese N."/>
            <person name="Submissions S."/>
        </authorList>
    </citation>
    <scope>NUCLEOTIDE SEQUENCE [LARGE SCALE GENOMIC DNA]</scope>
    <source>
        <strain evidence="3">DSM 21789</strain>
    </source>
</reference>
<dbReference type="EMBL" id="FOJT01000007">
    <property type="protein sequence ID" value="SFB31070.1"/>
    <property type="molecule type" value="Genomic_DNA"/>
</dbReference>
<organism evidence="2 3">
    <name type="scientific">Flavobacterium swingsii</name>
    <dbReference type="NCBI Taxonomy" id="498292"/>
    <lineage>
        <taxon>Bacteria</taxon>
        <taxon>Pseudomonadati</taxon>
        <taxon>Bacteroidota</taxon>
        <taxon>Flavobacteriia</taxon>
        <taxon>Flavobacteriales</taxon>
        <taxon>Flavobacteriaceae</taxon>
        <taxon>Flavobacterium</taxon>
    </lineage>
</organism>
<proteinExistence type="predicted"/>
<sequence length="203" mass="23710">MERFNIFIKSNKFNWTINKIALLIFAILFVAFQINKNFENPIEDSIYKYIAVIGLAFYIGGTLYKFSKIAKPEKLNGKLVGLLEFKLDSIIIDQEQYSIDEIEKISIVNTDFYGKGTGSSRGFDSNLSNGVDNHLTLTLKDKRKVLCMFEIYYEQDIRKIDEILIGYYSLEKMDFNHLIKILKLKRNEIEDFKKIYNIKATSH</sequence>
<feature type="transmembrane region" description="Helical" evidence="1">
    <location>
        <begin position="12"/>
        <end position="34"/>
    </location>
</feature>
<keyword evidence="1" id="KW-0812">Transmembrane</keyword>
<dbReference type="RefSeq" id="WP_091477730.1">
    <property type="nucleotide sequence ID" value="NZ_FOJT01000007.1"/>
</dbReference>
<accession>A0A1I1A3J3</accession>
<dbReference type="AlphaFoldDB" id="A0A1I1A3J3"/>
<keyword evidence="1" id="KW-0472">Membrane</keyword>
<evidence type="ECO:0000313" key="2">
    <source>
        <dbReference type="EMBL" id="SFB31070.1"/>
    </source>
</evidence>
<dbReference type="Proteomes" id="UP000199604">
    <property type="component" value="Unassembled WGS sequence"/>
</dbReference>
<evidence type="ECO:0000256" key="1">
    <source>
        <dbReference type="SAM" id="Phobius"/>
    </source>
</evidence>
<dbReference type="OrthoDB" id="1351456at2"/>
<feature type="transmembrane region" description="Helical" evidence="1">
    <location>
        <begin position="46"/>
        <end position="64"/>
    </location>
</feature>
<evidence type="ECO:0000313" key="3">
    <source>
        <dbReference type="Proteomes" id="UP000199604"/>
    </source>
</evidence>
<gene>
    <name evidence="2" type="ORF">SAMN05660845_2531</name>
</gene>
<name>A0A1I1A3J3_9FLAO</name>
<keyword evidence="1" id="KW-1133">Transmembrane helix</keyword>
<dbReference type="STRING" id="498292.SAMN05660845_2531"/>
<protein>
    <submittedName>
        <fullName evidence="2">Uncharacterized protein</fullName>
    </submittedName>
</protein>